<dbReference type="EMBL" id="RBIL01000002">
    <property type="protein sequence ID" value="RKQ86868.1"/>
    <property type="molecule type" value="Genomic_DNA"/>
</dbReference>
<comment type="caution">
    <text evidence="3">The sequence shown here is derived from an EMBL/GenBank/DDBJ whole genome shotgun (WGS) entry which is preliminary data.</text>
</comment>
<organism evidence="3 4">
    <name type="scientific">Solirubrobacter pauli</name>
    <dbReference type="NCBI Taxonomy" id="166793"/>
    <lineage>
        <taxon>Bacteria</taxon>
        <taxon>Bacillati</taxon>
        <taxon>Actinomycetota</taxon>
        <taxon>Thermoleophilia</taxon>
        <taxon>Solirubrobacterales</taxon>
        <taxon>Solirubrobacteraceae</taxon>
        <taxon>Solirubrobacter</taxon>
    </lineage>
</organism>
<keyword evidence="4" id="KW-1185">Reference proteome</keyword>
<reference evidence="3 4" key="1">
    <citation type="submission" date="2018-10" db="EMBL/GenBank/DDBJ databases">
        <title>Genomic Encyclopedia of Archaeal and Bacterial Type Strains, Phase II (KMG-II): from individual species to whole genera.</title>
        <authorList>
            <person name="Goeker M."/>
        </authorList>
    </citation>
    <scope>NUCLEOTIDE SEQUENCE [LARGE SCALE GENOMIC DNA]</scope>
    <source>
        <strain evidence="3 4">DSM 14954</strain>
    </source>
</reference>
<name>A0A660L0A6_9ACTN</name>
<protein>
    <submittedName>
        <fullName evidence="3">Uncharacterized protein</fullName>
    </submittedName>
</protein>
<feature type="transmembrane region" description="Helical" evidence="2">
    <location>
        <begin position="6"/>
        <end position="32"/>
    </location>
</feature>
<dbReference type="RefSeq" id="WP_147447962.1">
    <property type="nucleotide sequence ID" value="NZ_RBIL01000002.1"/>
</dbReference>
<gene>
    <name evidence="3" type="ORF">C8N24_4883</name>
</gene>
<keyword evidence="2" id="KW-0472">Membrane</keyword>
<dbReference type="AlphaFoldDB" id="A0A660L0A6"/>
<evidence type="ECO:0000313" key="4">
    <source>
        <dbReference type="Proteomes" id="UP000278962"/>
    </source>
</evidence>
<evidence type="ECO:0000256" key="2">
    <source>
        <dbReference type="SAM" id="Phobius"/>
    </source>
</evidence>
<evidence type="ECO:0000256" key="1">
    <source>
        <dbReference type="SAM" id="MobiDB-lite"/>
    </source>
</evidence>
<keyword evidence="2" id="KW-1133">Transmembrane helix</keyword>
<keyword evidence="2" id="KW-0812">Transmembrane</keyword>
<feature type="region of interest" description="Disordered" evidence="1">
    <location>
        <begin position="37"/>
        <end position="74"/>
    </location>
</feature>
<sequence>MWPLIVVLMSAVLIVFAMLCVGAVVVGLILWIKTRRERRERPDRADGEDDDGGGNLTRRPRTPSNGGDGDLSWWPQFEHDFAEYEARERASRRRG</sequence>
<evidence type="ECO:0000313" key="3">
    <source>
        <dbReference type="EMBL" id="RKQ86868.1"/>
    </source>
</evidence>
<accession>A0A660L0A6</accession>
<dbReference type="Proteomes" id="UP000278962">
    <property type="component" value="Unassembled WGS sequence"/>
</dbReference>
<proteinExistence type="predicted"/>